<dbReference type="EMBL" id="BPVZ01000005">
    <property type="protein sequence ID" value="GKU91215.1"/>
    <property type="molecule type" value="Genomic_DNA"/>
</dbReference>
<accession>A0AAV5HWT1</accession>
<organism evidence="2 3">
    <name type="scientific">Rubroshorea leprosula</name>
    <dbReference type="NCBI Taxonomy" id="152421"/>
    <lineage>
        <taxon>Eukaryota</taxon>
        <taxon>Viridiplantae</taxon>
        <taxon>Streptophyta</taxon>
        <taxon>Embryophyta</taxon>
        <taxon>Tracheophyta</taxon>
        <taxon>Spermatophyta</taxon>
        <taxon>Magnoliopsida</taxon>
        <taxon>eudicotyledons</taxon>
        <taxon>Gunneridae</taxon>
        <taxon>Pentapetalae</taxon>
        <taxon>rosids</taxon>
        <taxon>malvids</taxon>
        <taxon>Malvales</taxon>
        <taxon>Dipterocarpaceae</taxon>
        <taxon>Rubroshorea</taxon>
    </lineage>
</organism>
<protein>
    <submittedName>
        <fullName evidence="2">Uncharacterized protein</fullName>
    </submittedName>
</protein>
<sequence length="35" mass="4322">MPRSRYEKLKHGDDRKVAKPRKRRVKKMKRVRLSS</sequence>
<feature type="compositionally biased region" description="Basic residues" evidence="1">
    <location>
        <begin position="18"/>
        <end position="35"/>
    </location>
</feature>
<dbReference type="Proteomes" id="UP001054252">
    <property type="component" value="Unassembled WGS sequence"/>
</dbReference>
<evidence type="ECO:0000313" key="3">
    <source>
        <dbReference type="Proteomes" id="UP001054252"/>
    </source>
</evidence>
<name>A0AAV5HWT1_9ROSI</name>
<dbReference type="AlphaFoldDB" id="A0AAV5HWT1"/>
<comment type="caution">
    <text evidence="2">The sequence shown here is derived from an EMBL/GenBank/DDBJ whole genome shotgun (WGS) entry which is preliminary data.</text>
</comment>
<feature type="region of interest" description="Disordered" evidence="1">
    <location>
        <begin position="1"/>
        <end position="35"/>
    </location>
</feature>
<feature type="compositionally biased region" description="Basic and acidic residues" evidence="1">
    <location>
        <begin position="1"/>
        <end position="17"/>
    </location>
</feature>
<evidence type="ECO:0000256" key="1">
    <source>
        <dbReference type="SAM" id="MobiDB-lite"/>
    </source>
</evidence>
<keyword evidence="3" id="KW-1185">Reference proteome</keyword>
<evidence type="ECO:0000313" key="2">
    <source>
        <dbReference type="EMBL" id="GKU91215.1"/>
    </source>
</evidence>
<proteinExistence type="predicted"/>
<gene>
    <name evidence="2" type="ORF">SLEP1_g5115</name>
</gene>
<reference evidence="2 3" key="1">
    <citation type="journal article" date="2021" name="Commun. Biol.">
        <title>The genome of Shorea leprosula (Dipterocarpaceae) highlights the ecological relevance of drought in aseasonal tropical rainforests.</title>
        <authorList>
            <person name="Ng K.K.S."/>
            <person name="Kobayashi M.J."/>
            <person name="Fawcett J.A."/>
            <person name="Hatakeyama M."/>
            <person name="Paape T."/>
            <person name="Ng C.H."/>
            <person name="Ang C.C."/>
            <person name="Tnah L.H."/>
            <person name="Lee C.T."/>
            <person name="Nishiyama T."/>
            <person name="Sese J."/>
            <person name="O'Brien M.J."/>
            <person name="Copetti D."/>
            <person name="Mohd Noor M.I."/>
            <person name="Ong R.C."/>
            <person name="Putra M."/>
            <person name="Sireger I.Z."/>
            <person name="Indrioko S."/>
            <person name="Kosugi Y."/>
            <person name="Izuno A."/>
            <person name="Isagi Y."/>
            <person name="Lee S.L."/>
            <person name="Shimizu K.K."/>
        </authorList>
    </citation>
    <scope>NUCLEOTIDE SEQUENCE [LARGE SCALE GENOMIC DNA]</scope>
    <source>
        <strain evidence="2">214</strain>
    </source>
</reference>